<reference evidence="2" key="1">
    <citation type="submission" date="2022-07" db="EMBL/GenBank/DDBJ databases">
        <title>The genome of Lyophyllum shimeji provides insight into the initial evolution of ectomycorrhizal fungal genome.</title>
        <authorList>
            <person name="Kobayashi Y."/>
            <person name="Shibata T."/>
            <person name="Hirakawa H."/>
            <person name="Shigenobu S."/>
            <person name="Nishiyama T."/>
            <person name="Yamada A."/>
            <person name="Hasebe M."/>
            <person name="Kawaguchi M."/>
        </authorList>
    </citation>
    <scope>NUCLEOTIDE SEQUENCE</scope>
    <source>
        <strain evidence="2">AT787</strain>
    </source>
</reference>
<feature type="compositionally biased region" description="Polar residues" evidence="1">
    <location>
        <begin position="1"/>
        <end position="27"/>
    </location>
</feature>
<feature type="region of interest" description="Disordered" evidence="1">
    <location>
        <begin position="102"/>
        <end position="134"/>
    </location>
</feature>
<feature type="compositionally biased region" description="Low complexity" evidence="1">
    <location>
        <begin position="926"/>
        <end position="941"/>
    </location>
</feature>
<feature type="compositionally biased region" description="Polar residues" evidence="1">
    <location>
        <begin position="899"/>
        <end position="912"/>
    </location>
</feature>
<sequence>MMSTDTDVLQPNSQPVLNATSSRSSSPLAPPHVDTHPQSPAGPSTLPKTCSVRGCNQALPQEATNRMCDACRARHRIYATTKRARRKAEKAAVVMGMGMGRVGERSSAGQASTSAARTTATPSSSSSRPQTQTGWMQPFAAPVTTSALTQTTTAAPANWDNTAIDPRLFAESAAQSASTVLLQHHTMAPPFARPPYASSSSSELAGALTLPGTPHSNVNGANGSTSSYYRAHVLEQKDDAQSREAEEHEVARALQAPEAEAEVDAGDAQQLADAAATATDAASAEGPGPLRPCSVKGCKDMIPSSYTFKMCPPCRTRYRTYGNTKRAKWKAEREAFDRELAGLRTEEDQRRKVAGEKPLSESPDDLRAWELSVMDEQVPLPARMTGSPATDDDPSALIQGSTYPPGTSPGLSGTAHLGARMCTVSHCHKLLPGFYRYKRCEQHRLQNRYHSQLKRVREKGEKAGTGTGLASGAGVSEGEGEVDGGGEGEDGGADGDAEEEEQTKEQAEGDGEPGDGSGEGDGEGEGEGGNDAENADKLKKRTRRRTTCEIKSCQNLLAPNVRWRRCDVCRARERVFKREQKELEELGGRLEKLREVAGAVGPAVGVGRGVMEVQVQAQAEPAAGSGASAEGTEQEKGKDQGEEGATGGELARDESHMASTSGTASGTASAAMDAVRNLDVNVTNDNNKEAVKPADSYPPASYPHTFQSVFRADLNCHSATSASADPTATPGTSIRTPAIGTPATATTAPAGPPPRDGSGAMQPTSANANANNTSTAEGQLKFHEYKPTAQSTGRGRGAEMGKQAQVFRDMVQRDQQTSNGMVGPSLYHIYRSTPPPPAQASSSVPTTALAPPAVAPAPASASTTYPPSAYTPYTVAATSSAPHAYEPPPAKKQKTQPTSTEAEQVPKQNGQPSAGPGKSPVVNAIASSSETASSTQPVSAPQAPPSPPSTVISGQPKAPPRRTEQLPPATAAPTSHTYPPYSYTSPAPYPYSYYLPQPYAYMPPPRPSSSSSTPGPLAPYPSYPYPYAYAYPPAGYYPPGAPPPGYGYLPPRYPPHAYSSVYAQSSASRPYYQGAYNNTATYGYPTAPVKDKAFAYYQGPPDKSGADKRKRKRDEEEEEESAPARAPTASAAAPAPDPMSPYADALPPPLMPLPTQEHVPRPAEAAPSRPPAASTAPTPAVATGKAAVSTEPVVDQSPKSPSLAQPSARPCANKACHRTIPAGAVGTLCEKCRARIKRHQAKTRQRFKLEPRKSMLIGRESSTGRSKVAVTDEAAGTGVSEVAAAA</sequence>
<feature type="compositionally biased region" description="Low complexity" evidence="1">
    <location>
        <begin position="1123"/>
        <end position="1145"/>
    </location>
</feature>
<feature type="compositionally biased region" description="Low complexity" evidence="1">
    <location>
        <begin position="266"/>
        <end position="284"/>
    </location>
</feature>
<evidence type="ECO:0000313" key="3">
    <source>
        <dbReference type="Proteomes" id="UP001063166"/>
    </source>
</evidence>
<feature type="region of interest" description="Disordered" evidence="1">
    <location>
        <begin position="192"/>
        <end position="224"/>
    </location>
</feature>
<feature type="compositionally biased region" description="Low complexity" evidence="1">
    <location>
        <begin position="1162"/>
        <end position="1182"/>
    </location>
</feature>
<feature type="compositionally biased region" description="Low complexity" evidence="1">
    <location>
        <begin position="618"/>
        <end position="631"/>
    </location>
</feature>
<comment type="caution">
    <text evidence="2">The sequence shown here is derived from an EMBL/GenBank/DDBJ whole genome shotgun (WGS) entry which is preliminary data.</text>
</comment>
<feature type="compositionally biased region" description="Low complexity" evidence="1">
    <location>
        <begin position="839"/>
        <end position="866"/>
    </location>
</feature>
<keyword evidence="3" id="KW-1185">Reference proteome</keyword>
<feature type="region of interest" description="Disordered" evidence="1">
    <location>
        <begin position="1251"/>
        <end position="1286"/>
    </location>
</feature>
<feature type="region of interest" description="Disordered" evidence="1">
    <location>
        <begin position="1093"/>
        <end position="1210"/>
    </location>
</feature>
<feature type="region of interest" description="Disordered" evidence="1">
    <location>
        <begin position="721"/>
        <end position="775"/>
    </location>
</feature>
<protein>
    <submittedName>
        <fullName evidence="2">Uncharacterized protein</fullName>
    </submittedName>
</protein>
<feature type="compositionally biased region" description="Polar residues" evidence="1">
    <location>
        <begin position="214"/>
        <end position="224"/>
    </location>
</feature>
<gene>
    <name evidence="2" type="ORF">LshimejAT787_0601130</name>
</gene>
<evidence type="ECO:0000256" key="1">
    <source>
        <dbReference type="SAM" id="MobiDB-lite"/>
    </source>
</evidence>
<feature type="compositionally biased region" description="Polar residues" evidence="1">
    <location>
        <begin position="36"/>
        <end position="45"/>
    </location>
</feature>
<feature type="compositionally biased region" description="Low complexity" evidence="1">
    <location>
        <begin position="721"/>
        <end position="749"/>
    </location>
</feature>
<feature type="region of interest" description="Disordered" evidence="1">
    <location>
        <begin position="618"/>
        <end position="671"/>
    </location>
</feature>
<feature type="compositionally biased region" description="Gly residues" evidence="1">
    <location>
        <begin position="463"/>
        <end position="477"/>
    </location>
</feature>
<feature type="compositionally biased region" description="Low complexity" evidence="1">
    <location>
        <begin position="658"/>
        <end position="671"/>
    </location>
</feature>
<feature type="region of interest" description="Disordered" evidence="1">
    <location>
        <begin position="258"/>
        <end position="293"/>
    </location>
</feature>
<feature type="compositionally biased region" description="Low complexity" evidence="1">
    <location>
        <begin position="764"/>
        <end position="775"/>
    </location>
</feature>
<feature type="compositionally biased region" description="Acidic residues" evidence="1">
    <location>
        <begin position="478"/>
        <end position="530"/>
    </location>
</feature>
<evidence type="ECO:0000313" key="2">
    <source>
        <dbReference type="EMBL" id="GLB38951.1"/>
    </source>
</evidence>
<feature type="region of interest" description="Disordered" evidence="1">
    <location>
        <begin position="817"/>
        <end position="866"/>
    </location>
</feature>
<name>A0A9P3UQ73_LYOSH</name>
<feature type="compositionally biased region" description="Low complexity" evidence="1">
    <location>
        <begin position="972"/>
        <end position="981"/>
    </location>
</feature>
<dbReference type="OrthoDB" id="3070249at2759"/>
<proteinExistence type="predicted"/>
<dbReference type="Proteomes" id="UP001063166">
    <property type="component" value="Unassembled WGS sequence"/>
</dbReference>
<feature type="compositionally biased region" description="Low complexity" evidence="1">
    <location>
        <begin position="192"/>
        <end position="207"/>
    </location>
</feature>
<feature type="region of interest" description="Disordered" evidence="1">
    <location>
        <begin position="1"/>
        <end position="45"/>
    </location>
</feature>
<accession>A0A9P3UQ73</accession>
<feature type="region of interest" description="Disordered" evidence="1">
    <location>
        <begin position="880"/>
        <end position="981"/>
    </location>
</feature>
<dbReference type="EMBL" id="BRPK01000006">
    <property type="protein sequence ID" value="GLB38951.1"/>
    <property type="molecule type" value="Genomic_DNA"/>
</dbReference>
<feature type="region of interest" description="Disordered" evidence="1">
    <location>
        <begin position="451"/>
        <end position="544"/>
    </location>
</feature>
<organism evidence="2 3">
    <name type="scientific">Lyophyllum shimeji</name>
    <name type="common">Hon-shimeji</name>
    <name type="synonym">Tricholoma shimeji</name>
    <dbReference type="NCBI Taxonomy" id="47721"/>
    <lineage>
        <taxon>Eukaryota</taxon>
        <taxon>Fungi</taxon>
        <taxon>Dikarya</taxon>
        <taxon>Basidiomycota</taxon>
        <taxon>Agaricomycotina</taxon>
        <taxon>Agaricomycetes</taxon>
        <taxon>Agaricomycetidae</taxon>
        <taxon>Agaricales</taxon>
        <taxon>Tricholomatineae</taxon>
        <taxon>Lyophyllaceae</taxon>
        <taxon>Lyophyllum</taxon>
    </lineage>
</organism>
<feature type="compositionally biased region" description="Low complexity" evidence="1">
    <location>
        <begin position="105"/>
        <end position="134"/>
    </location>
</feature>